<gene>
    <name evidence="4" type="ORF">EJP77_14405</name>
</gene>
<keyword evidence="5" id="KW-1185">Reference proteome</keyword>
<evidence type="ECO:0000259" key="3">
    <source>
        <dbReference type="Pfam" id="PF05448"/>
    </source>
</evidence>
<dbReference type="Proteomes" id="UP000272464">
    <property type="component" value="Unassembled WGS sequence"/>
</dbReference>
<reference evidence="4 5" key="1">
    <citation type="submission" date="2018-12" db="EMBL/GenBank/DDBJ databases">
        <authorList>
            <person name="Sun L."/>
            <person name="Chen Z."/>
        </authorList>
    </citation>
    <scope>NUCLEOTIDE SEQUENCE [LARGE SCALE GENOMIC DNA]</scope>
    <source>
        <strain evidence="4 5">3-5-3</strain>
    </source>
</reference>
<protein>
    <submittedName>
        <fullName evidence="4">Alpha/beta fold hydrolase</fullName>
    </submittedName>
</protein>
<dbReference type="Gene3D" id="3.40.50.1820">
    <property type="entry name" value="alpha/beta hydrolase"/>
    <property type="match status" value="1"/>
</dbReference>
<dbReference type="AlphaFoldDB" id="A0A433X621"/>
<dbReference type="GO" id="GO:0005976">
    <property type="term" value="P:polysaccharide metabolic process"/>
    <property type="evidence" value="ECO:0007669"/>
    <property type="project" value="TreeGrafter"/>
</dbReference>
<name>A0A433X621_9BACL</name>
<dbReference type="PANTHER" id="PTHR40111">
    <property type="entry name" value="CEPHALOSPORIN-C DEACETYLASE"/>
    <property type="match status" value="1"/>
</dbReference>
<feature type="binding site" evidence="2">
    <location>
        <position position="92"/>
    </location>
    <ligand>
        <name>substrate</name>
    </ligand>
</feature>
<dbReference type="InterPro" id="IPR039069">
    <property type="entry name" value="CE7"/>
</dbReference>
<dbReference type="PANTHER" id="PTHR40111:SF1">
    <property type="entry name" value="CEPHALOSPORIN-C DEACETYLASE"/>
    <property type="match status" value="1"/>
</dbReference>
<dbReference type="Pfam" id="PF05448">
    <property type="entry name" value="AXE1"/>
    <property type="match status" value="1"/>
</dbReference>
<dbReference type="SUPFAM" id="SSF53474">
    <property type="entry name" value="alpha/beta-Hydrolases"/>
    <property type="match status" value="1"/>
</dbReference>
<evidence type="ECO:0000256" key="2">
    <source>
        <dbReference type="PIRSR" id="PIRSR639069-2"/>
    </source>
</evidence>
<organism evidence="4 5">
    <name type="scientific">Paenibacillus zeisoli</name>
    <dbReference type="NCBI Taxonomy" id="2496267"/>
    <lineage>
        <taxon>Bacteria</taxon>
        <taxon>Bacillati</taxon>
        <taxon>Bacillota</taxon>
        <taxon>Bacilli</taxon>
        <taxon>Bacillales</taxon>
        <taxon>Paenibacillaceae</taxon>
        <taxon>Paenibacillus</taxon>
    </lineage>
</organism>
<comment type="caution">
    <text evidence="4">The sequence shown here is derived from an EMBL/GenBank/DDBJ whole genome shotgun (WGS) entry which is preliminary data.</text>
</comment>
<accession>A0A433X621</accession>
<evidence type="ECO:0000256" key="1">
    <source>
        <dbReference type="PIRSR" id="PIRSR639069-1"/>
    </source>
</evidence>
<keyword evidence="4" id="KW-0378">Hydrolase</keyword>
<feature type="active site" description="Charge relay system" evidence="1">
    <location>
        <position position="274"/>
    </location>
</feature>
<feature type="domain" description="Acetyl xylan esterase" evidence="3">
    <location>
        <begin position="3"/>
        <end position="317"/>
    </location>
</feature>
<dbReference type="InterPro" id="IPR008391">
    <property type="entry name" value="AXE1_dom"/>
</dbReference>
<dbReference type="EMBL" id="RZNX01000006">
    <property type="protein sequence ID" value="RUT29566.1"/>
    <property type="molecule type" value="Genomic_DNA"/>
</dbReference>
<evidence type="ECO:0000313" key="4">
    <source>
        <dbReference type="EMBL" id="RUT29566.1"/>
    </source>
</evidence>
<feature type="active site" description="Charge relay system" evidence="1">
    <location>
        <position position="303"/>
    </location>
</feature>
<dbReference type="InterPro" id="IPR029058">
    <property type="entry name" value="AB_hydrolase_fold"/>
</dbReference>
<feature type="active site" description="Nucleophile" evidence="1">
    <location>
        <position position="184"/>
    </location>
</feature>
<dbReference type="OrthoDB" id="9770528at2"/>
<dbReference type="RefSeq" id="WP_127199950.1">
    <property type="nucleotide sequence ID" value="NZ_RZNX01000006.1"/>
</dbReference>
<dbReference type="GO" id="GO:0052689">
    <property type="term" value="F:carboxylic ester hydrolase activity"/>
    <property type="evidence" value="ECO:0007669"/>
    <property type="project" value="TreeGrafter"/>
</dbReference>
<sequence length="320" mass="36497">MAFEMSIEDLKTYMGRSPRPDDFDQYWERGLKELAEQGKDYELVPAEFQTELAECFHLYFTGVGGARVHCKLARPRRHEGRKGPGFAIFHGYSSDSGDWLEKAGYAAHGFTVLALDCRGQGGLSEDNLNVKGTTIRGHIIRGLDDPNPDKLYYRNVFLDTVQTVHILMSMDQVDPERIGVYGQSQGGALAVACAALEPRVKTLVPVHPFLSDYKRAWETNITSSAYEELVYYFRMFDPNHKREDEVFNRLGYIDIQNLADRIQAKVLWITGLSDPICPPSTQFAAYNKIQSEKDVLLYHEYGHEYLPYLSDRLFQVMSTL</sequence>
<proteinExistence type="predicted"/>
<evidence type="ECO:0000313" key="5">
    <source>
        <dbReference type="Proteomes" id="UP000272464"/>
    </source>
</evidence>